<dbReference type="Proteomes" id="UP000243459">
    <property type="component" value="Chromosome 4"/>
</dbReference>
<protein>
    <submittedName>
        <fullName evidence="1">Uncharacterized protein</fullName>
    </submittedName>
</protein>
<dbReference type="AlphaFoldDB" id="A0A5P1EX61"/>
<keyword evidence="2" id="KW-1185">Reference proteome</keyword>
<name>A0A5P1EX61_ASPOF</name>
<reference evidence="2" key="1">
    <citation type="journal article" date="2017" name="Nat. Commun.">
        <title>The asparagus genome sheds light on the origin and evolution of a young Y chromosome.</title>
        <authorList>
            <person name="Harkess A."/>
            <person name="Zhou J."/>
            <person name="Xu C."/>
            <person name="Bowers J.E."/>
            <person name="Van der Hulst R."/>
            <person name="Ayyampalayam S."/>
            <person name="Mercati F."/>
            <person name="Riccardi P."/>
            <person name="McKain M.R."/>
            <person name="Kakrana A."/>
            <person name="Tang H."/>
            <person name="Ray J."/>
            <person name="Groenendijk J."/>
            <person name="Arikit S."/>
            <person name="Mathioni S.M."/>
            <person name="Nakano M."/>
            <person name="Shan H."/>
            <person name="Telgmann-Rauber A."/>
            <person name="Kanno A."/>
            <person name="Yue Z."/>
            <person name="Chen H."/>
            <person name="Li W."/>
            <person name="Chen Y."/>
            <person name="Xu X."/>
            <person name="Zhang Y."/>
            <person name="Luo S."/>
            <person name="Chen H."/>
            <person name="Gao J."/>
            <person name="Mao Z."/>
            <person name="Pires J.C."/>
            <person name="Luo M."/>
            <person name="Kudrna D."/>
            <person name="Wing R.A."/>
            <person name="Meyers B.C."/>
            <person name="Yi K."/>
            <person name="Kong H."/>
            <person name="Lavrijsen P."/>
            <person name="Sunseri F."/>
            <person name="Falavigna A."/>
            <person name="Ye Y."/>
            <person name="Leebens-Mack J.H."/>
            <person name="Chen G."/>
        </authorList>
    </citation>
    <scope>NUCLEOTIDE SEQUENCE [LARGE SCALE GENOMIC DNA]</scope>
    <source>
        <strain evidence="2">cv. DH0086</strain>
    </source>
</reference>
<organism evidence="1 2">
    <name type="scientific">Asparagus officinalis</name>
    <name type="common">Garden asparagus</name>
    <dbReference type="NCBI Taxonomy" id="4686"/>
    <lineage>
        <taxon>Eukaryota</taxon>
        <taxon>Viridiplantae</taxon>
        <taxon>Streptophyta</taxon>
        <taxon>Embryophyta</taxon>
        <taxon>Tracheophyta</taxon>
        <taxon>Spermatophyta</taxon>
        <taxon>Magnoliopsida</taxon>
        <taxon>Liliopsida</taxon>
        <taxon>Asparagales</taxon>
        <taxon>Asparagaceae</taxon>
        <taxon>Asparagoideae</taxon>
        <taxon>Asparagus</taxon>
    </lineage>
</organism>
<accession>A0A5P1EX61</accession>
<dbReference type="EMBL" id="CM007384">
    <property type="protein sequence ID" value="ONK70708.1"/>
    <property type="molecule type" value="Genomic_DNA"/>
</dbReference>
<evidence type="ECO:0000313" key="1">
    <source>
        <dbReference type="EMBL" id="ONK70708.1"/>
    </source>
</evidence>
<dbReference type="Gramene" id="ONK70708">
    <property type="protein sequence ID" value="ONK70708"/>
    <property type="gene ID" value="A4U43_C04F700"/>
</dbReference>
<sequence>MSMIGREFPFKDLRSVPTYFHHTYDDFSVCFFKKAMCLLLHQGRFGIWQKLIILQHELVICRVQMMWLFFLAFDIHDSYRKSFLFQKKLCINSDCRHGFQLLIEISVPLKGKSSNEE</sequence>
<proteinExistence type="predicted"/>
<gene>
    <name evidence="1" type="ORF">A4U43_C04F700</name>
</gene>
<evidence type="ECO:0000313" key="2">
    <source>
        <dbReference type="Proteomes" id="UP000243459"/>
    </source>
</evidence>